<dbReference type="OrthoDB" id="527990at2759"/>
<gene>
    <name evidence="7" type="ORF">C2E20_6831</name>
</gene>
<keyword evidence="4" id="KW-0472">Membrane</keyword>
<keyword evidence="1 5" id="KW-0732">Signal</keyword>
<keyword evidence="4" id="KW-0812">Transmembrane</keyword>
<keyword evidence="4" id="KW-1133">Transmembrane helix</keyword>
<comment type="caution">
    <text evidence="3">Lacks conserved residue(s) required for the propagation of feature annotation.</text>
</comment>
<evidence type="ECO:0000313" key="7">
    <source>
        <dbReference type="EMBL" id="PSC69579.1"/>
    </source>
</evidence>
<dbReference type="PANTHER" id="PTHR14949">
    <property type="entry name" value="EGF-LIKE-DOMAIN, MULTIPLE 7, 8"/>
    <property type="match status" value="1"/>
</dbReference>
<evidence type="ECO:0000256" key="5">
    <source>
        <dbReference type="SAM" id="SignalP"/>
    </source>
</evidence>
<evidence type="ECO:0000256" key="3">
    <source>
        <dbReference type="PROSITE-ProRule" id="PRU00076"/>
    </source>
</evidence>
<evidence type="ECO:0000259" key="6">
    <source>
        <dbReference type="PROSITE" id="PS50026"/>
    </source>
</evidence>
<feature type="domain" description="EGF-like" evidence="6">
    <location>
        <begin position="389"/>
        <end position="429"/>
    </location>
</feature>
<comment type="caution">
    <text evidence="7">The sequence shown here is derived from an EMBL/GenBank/DDBJ whole genome shotgun (WGS) entry which is preliminary data.</text>
</comment>
<feature type="signal peptide" evidence="5">
    <location>
        <begin position="1"/>
        <end position="24"/>
    </location>
</feature>
<sequence length="754" mass="79747">MQRRAQLLLLPLLLAAAAAPLAAAEDDPCHGRGVPSPQGTCICNNDFPEPGAEQGWTGPTCLIPVYPGVADGSDMAAGCRAAGCATLQPNGWVCFAVHANFSDPSWSYLSVLLNRTSADERGDPDLFGLWAGGERAAVPNTNATGFDFQDTSAASHATITKLVRKADFADAVPGQAPPGYDGAYLCVRSYGGAEPMEFSLQASLTPCPSSYGPVGEPLQCSTPRAAPEGERRYSECSAAGECVCTGQWAKPVPSVFPGLGYEDCSTPTLDVSRDTLAAQRSVQLEGEQVQPGSWRQYRFEVGENDTEVVVNLQVQDTNTTGWVDLFLKPEQPAGSGARQFDVRPRWNAATRDSSLEVVLNPGLPQWRAGVWFAGVICADAAVTYDLSFSLFDCPGNCSAHGACVPTGGDAPPQSHECRCEEGYGGPDCAKATKELEYGVAVGQPASAFELHYYSLPEPTEAMLAGNVELVVQASFNSSFMRHALEAHPSVLLGQGNGSTYPSPSSFAHKLPLDQPGVAYNTSLCPSQVRQSGGQWLLAFYNPMPTMPLAYSLAVIKIGRCLHSCSDHGSCNSDGVCECTAEWAGGDCSVPLTNTTCLAGTRRAAPRPDDHGTCWQECKCGDGGKECSFTDGCAGFSCEEGYRRRGEAPQCVKDACTKDSFTADAAAVCLRNCTCPADGGPCALDLKCSVHIDIAPRRGGASGGTVFFWMVVALLLGGGGAMGWVHMYGVPPWLPIRERGYQLGLYNELSEHGGI</sequence>
<dbReference type="Proteomes" id="UP000239649">
    <property type="component" value="Unassembled WGS sequence"/>
</dbReference>
<feature type="disulfide bond" evidence="3">
    <location>
        <begin position="393"/>
        <end position="403"/>
    </location>
</feature>
<proteinExistence type="predicted"/>
<dbReference type="PROSITE" id="PS50026">
    <property type="entry name" value="EGF_3"/>
    <property type="match status" value="2"/>
</dbReference>
<feature type="transmembrane region" description="Helical" evidence="4">
    <location>
        <begin position="705"/>
        <end position="728"/>
    </location>
</feature>
<organism evidence="7 8">
    <name type="scientific">Micractinium conductrix</name>
    <dbReference type="NCBI Taxonomy" id="554055"/>
    <lineage>
        <taxon>Eukaryota</taxon>
        <taxon>Viridiplantae</taxon>
        <taxon>Chlorophyta</taxon>
        <taxon>core chlorophytes</taxon>
        <taxon>Trebouxiophyceae</taxon>
        <taxon>Chlorellales</taxon>
        <taxon>Chlorellaceae</taxon>
        <taxon>Chlorella clade</taxon>
        <taxon>Micractinium</taxon>
    </lineage>
</organism>
<evidence type="ECO:0000256" key="2">
    <source>
        <dbReference type="ARBA" id="ARBA00023157"/>
    </source>
</evidence>
<keyword evidence="2 3" id="KW-1015">Disulfide bond</keyword>
<dbReference type="SUPFAM" id="SSF57184">
    <property type="entry name" value="Growth factor receptor domain"/>
    <property type="match status" value="1"/>
</dbReference>
<dbReference type="EMBL" id="LHPF02000025">
    <property type="protein sequence ID" value="PSC69579.1"/>
    <property type="molecule type" value="Genomic_DNA"/>
</dbReference>
<dbReference type="InterPro" id="IPR000742">
    <property type="entry name" value="EGF"/>
</dbReference>
<feature type="disulfide bond" evidence="3">
    <location>
        <begin position="560"/>
        <end position="570"/>
    </location>
</feature>
<dbReference type="PROSITE" id="PS01186">
    <property type="entry name" value="EGF_2"/>
    <property type="match status" value="1"/>
</dbReference>
<accession>A0A2P6V665</accession>
<dbReference type="STRING" id="554055.A0A2P6V665"/>
<evidence type="ECO:0000256" key="1">
    <source>
        <dbReference type="ARBA" id="ARBA00022729"/>
    </source>
</evidence>
<dbReference type="Gene3D" id="2.60.120.260">
    <property type="entry name" value="Galactose-binding domain-like"/>
    <property type="match status" value="2"/>
</dbReference>
<feature type="domain" description="EGF-like" evidence="6">
    <location>
        <begin position="556"/>
        <end position="588"/>
    </location>
</feature>
<dbReference type="SMART" id="SM00181">
    <property type="entry name" value="EGF"/>
    <property type="match status" value="2"/>
</dbReference>
<dbReference type="PANTHER" id="PTHR14949:SF56">
    <property type="entry name" value="EGF-LIKE-DOMAIN, MULTIPLE 7"/>
    <property type="match status" value="1"/>
</dbReference>
<dbReference type="AlphaFoldDB" id="A0A2P6V665"/>
<protein>
    <submittedName>
        <fullName evidence="7">Teneurin-2-like isoform X2</fullName>
    </submittedName>
</protein>
<dbReference type="InterPro" id="IPR009030">
    <property type="entry name" value="Growth_fac_rcpt_cys_sf"/>
</dbReference>
<name>A0A2P6V665_9CHLO</name>
<keyword evidence="8" id="KW-1185">Reference proteome</keyword>
<dbReference type="InterPro" id="IPR050969">
    <property type="entry name" value="Dev_Signal_Modulators"/>
</dbReference>
<dbReference type="PROSITE" id="PS00022">
    <property type="entry name" value="EGF_1"/>
    <property type="match status" value="2"/>
</dbReference>
<evidence type="ECO:0000313" key="8">
    <source>
        <dbReference type="Proteomes" id="UP000239649"/>
    </source>
</evidence>
<evidence type="ECO:0000256" key="4">
    <source>
        <dbReference type="SAM" id="Phobius"/>
    </source>
</evidence>
<reference evidence="7 8" key="1">
    <citation type="journal article" date="2018" name="Plant J.">
        <title>Genome sequences of Chlorella sorokiniana UTEX 1602 and Micractinium conductrix SAG 241.80: implications to maltose excretion by a green alga.</title>
        <authorList>
            <person name="Arriola M.B."/>
            <person name="Velmurugan N."/>
            <person name="Zhang Y."/>
            <person name="Plunkett M.H."/>
            <person name="Hondzo H."/>
            <person name="Barney B.M."/>
        </authorList>
    </citation>
    <scope>NUCLEOTIDE SEQUENCE [LARGE SCALE GENOMIC DNA]</scope>
    <source>
        <strain evidence="7 8">SAG 241.80</strain>
    </source>
</reference>
<feature type="disulfide bond" evidence="3">
    <location>
        <begin position="419"/>
        <end position="428"/>
    </location>
</feature>
<keyword evidence="3" id="KW-0245">EGF-like domain</keyword>
<feature type="disulfide bond" evidence="3">
    <location>
        <begin position="578"/>
        <end position="587"/>
    </location>
</feature>
<feature type="chain" id="PRO_5015181557" evidence="5">
    <location>
        <begin position="25"/>
        <end position="754"/>
    </location>
</feature>